<dbReference type="EMBL" id="BARU01033534">
    <property type="protein sequence ID" value="GAH68529.1"/>
    <property type="molecule type" value="Genomic_DNA"/>
</dbReference>
<dbReference type="SUPFAM" id="SSF53756">
    <property type="entry name" value="UDP-Glycosyltransferase/glycogen phosphorylase"/>
    <property type="match status" value="1"/>
</dbReference>
<dbReference type="Gene3D" id="3.40.50.2000">
    <property type="entry name" value="Glycogen Phosphorylase B"/>
    <property type="match status" value="2"/>
</dbReference>
<accession>X1IR05</accession>
<gene>
    <name evidence="1" type="ORF">S03H2_52751</name>
</gene>
<sequence length="258" mass="29681">YRTANVFLDQDNKADAIEMLLRSLQIAPDQEVLKPMTEVIRSKRAKIAFFCGGDGMTFLNEIAEFAKHRYSVRFFEGGDTNQMHELMRWSDISWFEWCTNPAVAGSQLPKVCKNIIRLHRYEAYERWPQQVNWANVDLLITVGNSFTKDALISSVPDIESQTSMVAVANGVNLEKFAFINRPRGKNIAFLANLRMVKNPAFVLQCVQKLHYVDPEYRLFFGGIFADPALEQYLRHMVNVLALDDVVFFDGWQADINSW</sequence>
<comment type="caution">
    <text evidence="1">The sequence shown here is derived from an EMBL/GenBank/DDBJ whole genome shotgun (WGS) entry which is preliminary data.</text>
</comment>
<dbReference type="AlphaFoldDB" id="X1IR05"/>
<reference evidence="1" key="1">
    <citation type="journal article" date="2014" name="Front. Microbiol.">
        <title>High frequency of phylogenetically diverse reductive dehalogenase-homologous genes in deep subseafloor sedimentary metagenomes.</title>
        <authorList>
            <person name="Kawai M."/>
            <person name="Futagami T."/>
            <person name="Toyoda A."/>
            <person name="Takaki Y."/>
            <person name="Nishi S."/>
            <person name="Hori S."/>
            <person name="Arai W."/>
            <person name="Tsubouchi T."/>
            <person name="Morono Y."/>
            <person name="Uchiyama I."/>
            <person name="Ito T."/>
            <person name="Fujiyama A."/>
            <person name="Inagaki F."/>
            <person name="Takami H."/>
        </authorList>
    </citation>
    <scope>NUCLEOTIDE SEQUENCE</scope>
    <source>
        <strain evidence="1">Expedition CK06-06</strain>
    </source>
</reference>
<organism evidence="1">
    <name type="scientific">marine sediment metagenome</name>
    <dbReference type="NCBI Taxonomy" id="412755"/>
    <lineage>
        <taxon>unclassified sequences</taxon>
        <taxon>metagenomes</taxon>
        <taxon>ecological metagenomes</taxon>
    </lineage>
</organism>
<feature type="non-terminal residue" evidence="1">
    <location>
        <position position="1"/>
    </location>
</feature>
<evidence type="ECO:0000313" key="1">
    <source>
        <dbReference type="EMBL" id="GAH68529.1"/>
    </source>
</evidence>
<proteinExistence type="predicted"/>
<feature type="non-terminal residue" evidence="1">
    <location>
        <position position="258"/>
    </location>
</feature>
<name>X1IR05_9ZZZZ</name>
<protein>
    <submittedName>
        <fullName evidence="1">Uncharacterized protein</fullName>
    </submittedName>
</protein>